<feature type="domain" description="DUF4376" evidence="2">
    <location>
        <begin position="86"/>
        <end position="188"/>
    </location>
</feature>
<sequence>MSSEVGFIGTPPSDAGWTDVPPPEPGENETVEWIDDAWVVSLDYRGEIWWDGDVPVLIDFLGDPTDNGYVREQGEVPEPEGPPTSADVNAARDRRIDAGITFNGVLFQTRPEDRENIQGAYSRAQSAILIDGAQPGDFTWHGGPGDFEWIAADDSRMKMDAQTMMAFGEAVLDHKSAHIFAANAIKAMDPVPSDFDEIVALWP</sequence>
<name>A0NQ96_ROSAI</name>
<reference evidence="3 4" key="1">
    <citation type="submission" date="2006-05" db="EMBL/GenBank/DDBJ databases">
        <authorList>
            <person name="King G."/>
            <person name="Ferriera S."/>
            <person name="Johnson J."/>
            <person name="Kravitz S."/>
            <person name="Beeson K."/>
            <person name="Sutton G."/>
            <person name="Rogers Y.-H."/>
            <person name="Friedman R."/>
            <person name="Frazier M."/>
            <person name="Venter J.C."/>
        </authorList>
    </citation>
    <scope>NUCLEOTIDE SEQUENCE [LARGE SCALE GENOMIC DNA]</scope>
    <source>
        <strain evidence="4">ATCC 25650 / DSM 13394 / JCM 20685 / NBRC 16684 / NCIMB 2208 / IAM 12614 / B1</strain>
    </source>
</reference>
<dbReference type="InterPro" id="IPR025484">
    <property type="entry name" value="DUF4376"/>
</dbReference>
<organism evidence="3 4">
    <name type="scientific">Roseibium aggregatum (strain ATCC 25650 / DSM 13394 / JCM 20685 / NBRC 16684 / NCIMB 2208 / IAM 12614 / B1)</name>
    <name type="common">Stappia aggregata</name>
    <dbReference type="NCBI Taxonomy" id="384765"/>
    <lineage>
        <taxon>Bacteria</taxon>
        <taxon>Pseudomonadati</taxon>
        <taxon>Pseudomonadota</taxon>
        <taxon>Alphaproteobacteria</taxon>
        <taxon>Hyphomicrobiales</taxon>
        <taxon>Stappiaceae</taxon>
        <taxon>Roseibium</taxon>
    </lineage>
</organism>
<dbReference type="AlphaFoldDB" id="A0NQ96"/>
<dbReference type="Proteomes" id="UP000004848">
    <property type="component" value="Unassembled WGS sequence"/>
</dbReference>
<evidence type="ECO:0000313" key="3">
    <source>
        <dbReference type="EMBL" id="EAV44954.1"/>
    </source>
</evidence>
<feature type="region of interest" description="Disordered" evidence="1">
    <location>
        <begin position="1"/>
        <end position="29"/>
    </location>
</feature>
<dbReference type="eggNOG" id="ENOG50349AW">
    <property type="taxonomic scope" value="Bacteria"/>
</dbReference>
<dbReference type="EMBL" id="AAUW01000004">
    <property type="protein sequence ID" value="EAV44954.1"/>
    <property type="molecule type" value="Genomic_DNA"/>
</dbReference>
<accession>A0NQ96</accession>
<evidence type="ECO:0000313" key="4">
    <source>
        <dbReference type="Proteomes" id="UP000004848"/>
    </source>
</evidence>
<proteinExistence type="predicted"/>
<comment type="caution">
    <text evidence="3">The sequence shown here is derived from an EMBL/GenBank/DDBJ whole genome shotgun (WGS) entry which is preliminary data.</text>
</comment>
<feature type="region of interest" description="Disordered" evidence="1">
    <location>
        <begin position="68"/>
        <end position="88"/>
    </location>
</feature>
<dbReference type="Pfam" id="PF14301">
    <property type="entry name" value="DUF4376"/>
    <property type="match status" value="1"/>
</dbReference>
<evidence type="ECO:0000259" key="2">
    <source>
        <dbReference type="Pfam" id="PF14301"/>
    </source>
</evidence>
<gene>
    <name evidence="3" type="ORF">SIAM614_13103</name>
</gene>
<protein>
    <recommendedName>
        <fullName evidence="2">DUF4376 domain-containing protein</fullName>
    </recommendedName>
</protein>
<evidence type="ECO:0000256" key="1">
    <source>
        <dbReference type="SAM" id="MobiDB-lite"/>
    </source>
</evidence>